<organism evidence="1 2">
    <name type="scientific">Deinococcus aquiradiocola</name>
    <dbReference type="NCBI Taxonomy" id="393059"/>
    <lineage>
        <taxon>Bacteria</taxon>
        <taxon>Thermotogati</taxon>
        <taxon>Deinococcota</taxon>
        <taxon>Deinococci</taxon>
        <taxon>Deinococcales</taxon>
        <taxon>Deinococcaceae</taxon>
        <taxon>Deinococcus</taxon>
    </lineage>
</organism>
<sequence>MPETVSPSLPGQNSALRNVCPLRSPQDRHLWWLRPGGGFAFSSVRNDPCCGARPAVSQAFRNVTGPFGGWRPGSLPPRLDV</sequence>
<gene>
    <name evidence="1" type="ORF">GCM10008939_03260</name>
</gene>
<reference evidence="1" key="1">
    <citation type="journal article" date="2014" name="Int. J. Syst. Evol. Microbiol.">
        <title>Complete genome sequence of Corynebacterium casei LMG S-19264T (=DSM 44701T), isolated from a smear-ripened cheese.</title>
        <authorList>
            <consortium name="US DOE Joint Genome Institute (JGI-PGF)"/>
            <person name="Walter F."/>
            <person name="Albersmeier A."/>
            <person name="Kalinowski J."/>
            <person name="Ruckert C."/>
        </authorList>
    </citation>
    <scope>NUCLEOTIDE SEQUENCE</scope>
    <source>
        <strain evidence="1">JCM 14371</strain>
    </source>
</reference>
<proteinExistence type="predicted"/>
<keyword evidence="2" id="KW-1185">Reference proteome</keyword>
<reference evidence="1" key="2">
    <citation type="submission" date="2020-09" db="EMBL/GenBank/DDBJ databases">
        <authorList>
            <person name="Sun Q."/>
            <person name="Ohkuma M."/>
        </authorList>
    </citation>
    <scope>NUCLEOTIDE SEQUENCE</scope>
    <source>
        <strain evidence="1">JCM 14371</strain>
    </source>
</reference>
<dbReference type="Proteomes" id="UP000635726">
    <property type="component" value="Unassembled WGS sequence"/>
</dbReference>
<comment type="caution">
    <text evidence="1">The sequence shown here is derived from an EMBL/GenBank/DDBJ whole genome shotgun (WGS) entry which is preliminary data.</text>
</comment>
<dbReference type="AlphaFoldDB" id="A0A917UKA7"/>
<accession>A0A917UKA7</accession>
<protein>
    <submittedName>
        <fullName evidence="1">Uncharacterized protein</fullName>
    </submittedName>
</protein>
<evidence type="ECO:0000313" key="2">
    <source>
        <dbReference type="Proteomes" id="UP000635726"/>
    </source>
</evidence>
<evidence type="ECO:0000313" key="1">
    <source>
        <dbReference type="EMBL" id="GGJ62734.1"/>
    </source>
</evidence>
<dbReference type="EMBL" id="BMOE01000001">
    <property type="protein sequence ID" value="GGJ62734.1"/>
    <property type="molecule type" value="Genomic_DNA"/>
</dbReference>
<name>A0A917UKA7_9DEIO</name>